<reference evidence="2 3" key="1">
    <citation type="submission" date="2019-04" db="EMBL/GenBank/DDBJ databases">
        <title>Genome sequence of Pelagicola litoralis CL-ES2.</title>
        <authorList>
            <person name="Cao J."/>
        </authorList>
    </citation>
    <scope>NUCLEOTIDE SEQUENCE [LARGE SCALE GENOMIC DNA]</scope>
    <source>
        <strain evidence="2 3">CL-ES2</strain>
    </source>
</reference>
<evidence type="ECO:0000313" key="2">
    <source>
        <dbReference type="EMBL" id="TKZ18149.1"/>
    </source>
</evidence>
<evidence type="ECO:0000313" key="3">
    <source>
        <dbReference type="Proteomes" id="UP000306575"/>
    </source>
</evidence>
<dbReference type="Proteomes" id="UP000306575">
    <property type="component" value="Unassembled WGS sequence"/>
</dbReference>
<keyword evidence="1" id="KW-1133">Transmembrane helix</keyword>
<comment type="caution">
    <text evidence="2">The sequence shown here is derived from an EMBL/GenBank/DDBJ whole genome shotgun (WGS) entry which is preliminary data.</text>
</comment>
<feature type="transmembrane region" description="Helical" evidence="1">
    <location>
        <begin position="36"/>
        <end position="53"/>
    </location>
</feature>
<keyword evidence="1" id="KW-0472">Membrane</keyword>
<evidence type="ECO:0000256" key="1">
    <source>
        <dbReference type="SAM" id="Phobius"/>
    </source>
</evidence>
<dbReference type="OrthoDB" id="7869559at2"/>
<keyword evidence="1" id="KW-0812">Transmembrane</keyword>
<sequence length="84" mass="8886">MTKLVAIINVIAWSGFWAFGYLAISAKDLTSGQLTVAAILAFVGLMTGIAAYLKLVRAAEVSGYAKKSNQLDAEARHRAQAQGS</sequence>
<name>A0A4U7MY28_9RHOB</name>
<proteinExistence type="predicted"/>
<keyword evidence="3" id="KW-1185">Reference proteome</keyword>
<dbReference type="AlphaFoldDB" id="A0A4U7MY28"/>
<gene>
    <name evidence="2" type="ORF">FAP39_12590</name>
</gene>
<feature type="transmembrane region" description="Helical" evidence="1">
    <location>
        <begin position="6"/>
        <end position="24"/>
    </location>
</feature>
<accession>A0A4U7MY28</accession>
<protein>
    <submittedName>
        <fullName evidence="2">Uncharacterized protein</fullName>
    </submittedName>
</protein>
<organism evidence="2 3">
    <name type="scientific">Shimia litoralis</name>
    <dbReference type="NCBI Taxonomy" id="420403"/>
    <lineage>
        <taxon>Bacteria</taxon>
        <taxon>Pseudomonadati</taxon>
        <taxon>Pseudomonadota</taxon>
        <taxon>Alphaproteobacteria</taxon>
        <taxon>Rhodobacterales</taxon>
        <taxon>Roseobacteraceae</taxon>
    </lineage>
</organism>
<dbReference type="EMBL" id="SULI01000016">
    <property type="protein sequence ID" value="TKZ18149.1"/>
    <property type="molecule type" value="Genomic_DNA"/>
</dbReference>
<dbReference type="RefSeq" id="WP_138016754.1">
    <property type="nucleotide sequence ID" value="NZ_SULI01000016.1"/>
</dbReference>